<dbReference type="PANTHER" id="PTHR35870:SF1">
    <property type="entry name" value="PROTEIN, PUTATIVE (AFU_ORTHOLOGUE AFUA_5G03330)-RELATED"/>
    <property type="match status" value="1"/>
</dbReference>
<evidence type="ECO:0008006" key="5">
    <source>
        <dbReference type="Google" id="ProtNLM"/>
    </source>
</evidence>
<dbReference type="EMBL" id="ML975149">
    <property type="protein sequence ID" value="KAF1817554.1"/>
    <property type="molecule type" value="Genomic_DNA"/>
</dbReference>
<name>A0A6G1GHR9_9PEZI</name>
<reference evidence="2 4" key="1">
    <citation type="submission" date="2020-01" db="EMBL/GenBank/DDBJ databases">
        <authorList>
            <consortium name="DOE Joint Genome Institute"/>
            <person name="Haridas S."/>
            <person name="Albert R."/>
            <person name="Binder M."/>
            <person name="Bloem J."/>
            <person name="Labutti K."/>
            <person name="Salamov A."/>
            <person name="Andreopoulos B."/>
            <person name="Baker S.E."/>
            <person name="Barry K."/>
            <person name="Bills G."/>
            <person name="Bluhm B.H."/>
            <person name="Cannon C."/>
            <person name="Castanera R."/>
            <person name="Culley D.E."/>
            <person name="Daum C."/>
            <person name="Ezra D."/>
            <person name="Gonzalez J.B."/>
            <person name="Henrissat B."/>
            <person name="Kuo A."/>
            <person name="Liang C."/>
            <person name="Lipzen A."/>
            <person name="Lutzoni F."/>
            <person name="Magnuson J."/>
            <person name="Mondo S."/>
            <person name="Nolan M."/>
            <person name="Ohm R."/>
            <person name="Pangilinan J."/>
            <person name="Park H.-J."/>
            <person name="Ramirez L."/>
            <person name="Alfaro M."/>
            <person name="Sun H."/>
            <person name="Tritt A."/>
            <person name="Yoshinaga Y."/>
            <person name="Zwiers L.-H."/>
            <person name="Turgeon B.G."/>
            <person name="Goodwin S.B."/>
            <person name="Spatafora J.W."/>
            <person name="Crous P.W."/>
            <person name="Grigoriev I.V."/>
        </authorList>
    </citation>
    <scope>NUCLEOTIDE SEQUENCE</scope>
    <source>
        <strain evidence="2 4">CBS 781.70</strain>
    </source>
</reference>
<reference evidence="4" key="2">
    <citation type="submission" date="2020-04" db="EMBL/GenBank/DDBJ databases">
        <authorList>
            <consortium name="NCBI Genome Project"/>
        </authorList>
    </citation>
    <scope>NUCLEOTIDE SEQUENCE</scope>
    <source>
        <strain evidence="4">CBS 781.70</strain>
    </source>
</reference>
<evidence type="ECO:0000313" key="2">
    <source>
        <dbReference type="EMBL" id="KAF1817554.1"/>
    </source>
</evidence>
<sequence length="444" mass="50962">MDFPQNEIRLLVANKPTFYVKLDVESAKKADELLEDNHRSNHIFFNNEGFHNHIVHHILSLYALGASPAALESHYAHNKAYQRPPFKVEERVVQDMSEPEQFIQFLGQEKYYHDFVVFFEKEMEKKGWQQVLQDYLFSEDERSQQLLVRTFAGFIHPLIHLGFGIEFGQPVIIAEALAQAAVHDEWIGKYLLPAEKAAKVNPKPKSLFQLLQDTYSDKKIQDSTRWKDPNKVRDGILIRAPDEMIALASQYIVKEAELEEKTAEMINITAYFTGAAQRPPHTEKVDFFLMHSLNSSIFFSAFLKADWLATAHKIRLLEWKGRMDLALYASRGNARLDIREISEYRPRGGLSSKPEPEQWQSCFDAAVRFEDDGHFCKLIRAIANGKAACEKFQDGKDFPIKSDMWIKLAQLATDSVSVDGPTWVRGAGFADAWKDVPLREIGRL</sequence>
<evidence type="ECO:0000313" key="3">
    <source>
        <dbReference type="Proteomes" id="UP000504638"/>
    </source>
</evidence>
<keyword evidence="3" id="KW-1185">Reference proteome</keyword>
<organism evidence="2">
    <name type="scientific">Eremomyces bilateralis CBS 781.70</name>
    <dbReference type="NCBI Taxonomy" id="1392243"/>
    <lineage>
        <taxon>Eukaryota</taxon>
        <taxon>Fungi</taxon>
        <taxon>Dikarya</taxon>
        <taxon>Ascomycota</taxon>
        <taxon>Pezizomycotina</taxon>
        <taxon>Dothideomycetes</taxon>
        <taxon>Dothideomycetes incertae sedis</taxon>
        <taxon>Eremomycetales</taxon>
        <taxon>Eremomycetaceae</taxon>
        <taxon>Eremomyces</taxon>
    </lineage>
</organism>
<dbReference type="RefSeq" id="XP_033539185.1">
    <property type="nucleotide sequence ID" value="XM_033678533.1"/>
</dbReference>
<proteinExistence type="predicted"/>
<reference evidence="4" key="3">
    <citation type="submission" date="2025-04" db="UniProtKB">
        <authorList>
            <consortium name="RefSeq"/>
        </authorList>
    </citation>
    <scope>IDENTIFICATION</scope>
    <source>
        <strain evidence="4">CBS 781.70</strain>
    </source>
</reference>
<dbReference type="OrthoDB" id="10004862at2759"/>
<dbReference type="InterPro" id="IPR025337">
    <property type="entry name" value="Questin_oxidase-like"/>
</dbReference>
<dbReference type="GO" id="GO:0016491">
    <property type="term" value="F:oxidoreductase activity"/>
    <property type="evidence" value="ECO:0007669"/>
    <property type="project" value="UniProtKB-KW"/>
</dbReference>
<evidence type="ECO:0000256" key="1">
    <source>
        <dbReference type="ARBA" id="ARBA00023002"/>
    </source>
</evidence>
<dbReference type="AlphaFoldDB" id="A0A6G1GHR9"/>
<dbReference type="Pfam" id="PF14027">
    <property type="entry name" value="Questin_oxidase"/>
    <property type="match status" value="1"/>
</dbReference>
<dbReference type="PANTHER" id="PTHR35870">
    <property type="entry name" value="PROTEIN, PUTATIVE (AFU_ORTHOLOGUE AFUA_5G03330)-RELATED"/>
    <property type="match status" value="1"/>
</dbReference>
<dbReference type="Proteomes" id="UP000504638">
    <property type="component" value="Unplaced"/>
</dbReference>
<protein>
    <recommendedName>
        <fullName evidence="5">HypA-like protein</fullName>
    </recommendedName>
</protein>
<dbReference type="GeneID" id="54419103"/>
<keyword evidence="1" id="KW-0560">Oxidoreductase</keyword>
<gene>
    <name evidence="2 4" type="ORF">P152DRAFT_454139</name>
</gene>
<evidence type="ECO:0000313" key="4">
    <source>
        <dbReference type="RefSeq" id="XP_033539185.1"/>
    </source>
</evidence>
<accession>A0A6G1GHR9</accession>